<dbReference type="PROSITE" id="PS51449">
    <property type="entry name" value="MTTASE_N"/>
    <property type="match status" value="1"/>
</dbReference>
<keyword evidence="11" id="KW-1185">Reference proteome</keyword>
<dbReference type="GO" id="GO:0046872">
    <property type="term" value="F:metal ion binding"/>
    <property type="evidence" value="ECO:0007669"/>
    <property type="project" value="UniProtKB-KW"/>
</dbReference>
<dbReference type="PROSITE" id="PS51918">
    <property type="entry name" value="RADICAL_SAM"/>
    <property type="match status" value="1"/>
</dbReference>
<dbReference type="InterPro" id="IPR013848">
    <property type="entry name" value="Methylthiotransferase_N"/>
</dbReference>
<gene>
    <name evidence="10" type="primary">mtaB</name>
    <name evidence="10" type="ORF">G4Y79_11045</name>
</gene>
<feature type="domain" description="Radical SAM core" evidence="9">
    <location>
        <begin position="130"/>
        <end position="361"/>
    </location>
</feature>
<evidence type="ECO:0000256" key="5">
    <source>
        <dbReference type="ARBA" id="ARBA00022723"/>
    </source>
</evidence>
<dbReference type="Gene3D" id="3.40.50.12160">
    <property type="entry name" value="Methylthiotransferase, N-terminal domain"/>
    <property type="match status" value="1"/>
</dbReference>
<sequence>MKVHLRMLGCRLNQSEIDTMARQLQQQGHEIVESPDEADQVIVNTCAVTAEAVRAGRQMIRGINRTNPNAEITVTGCHAQIAPDQIAVLPGVAHVVDNEAKMGIVPMITGQPIPNYDREPLELDETRPGASHHTRAFVKVQDGCDNACTFCVTTVARGAGRSRDADGVLAEINALYASGYQEIVLTGVHLGSYGYDQGDQDGLMHLVERILAETDVPRVRLSSLEPWDLSTGFFDLWQDSRLCPHLHLPLQSGCDATLKRMRRHTNQAAFRAIVQEARDKIPDVRITSDVIVGFPGETDEEFAVSEAFIHEMAFAGLHVFRYSVRPGTPAARMKNHVSKAKKKARSEALRDHAQSAEATFAQQFAHQSRPILWEQVTGANDTGFINTGYTDNYIRVQAIYPRPLTNHITPAILGTYENGMVNATPVIE</sequence>
<keyword evidence="7" id="KW-0411">Iron-sulfur</keyword>
<evidence type="ECO:0000256" key="7">
    <source>
        <dbReference type="ARBA" id="ARBA00023014"/>
    </source>
</evidence>
<dbReference type="PROSITE" id="PS01278">
    <property type="entry name" value="MTTASE_RADICAL"/>
    <property type="match status" value="1"/>
</dbReference>
<dbReference type="Gene3D" id="3.80.30.20">
    <property type="entry name" value="tm_1862 like domain"/>
    <property type="match status" value="1"/>
</dbReference>
<name>A0A7S8EDC7_9CHLR</name>
<dbReference type="SFLD" id="SFLDG01082">
    <property type="entry name" value="B12-binding_domain_containing"/>
    <property type="match status" value="1"/>
</dbReference>
<keyword evidence="4" id="KW-0949">S-adenosyl-L-methionine</keyword>
<dbReference type="InterPro" id="IPR058240">
    <property type="entry name" value="rSAM_sf"/>
</dbReference>
<reference evidence="10 11" key="1">
    <citation type="submission" date="2020-02" db="EMBL/GenBank/DDBJ databases">
        <authorList>
            <person name="Zheng R.K."/>
            <person name="Sun C.M."/>
        </authorList>
    </citation>
    <scope>NUCLEOTIDE SEQUENCE [LARGE SCALE GENOMIC DNA]</scope>
    <source>
        <strain evidence="11">rifampicinis</strain>
    </source>
</reference>
<dbReference type="CDD" id="cd01335">
    <property type="entry name" value="Radical_SAM"/>
    <property type="match status" value="1"/>
</dbReference>
<evidence type="ECO:0000256" key="1">
    <source>
        <dbReference type="ARBA" id="ARBA00001966"/>
    </source>
</evidence>
<dbReference type="InterPro" id="IPR023404">
    <property type="entry name" value="rSAM_horseshoe"/>
</dbReference>
<keyword evidence="3 10" id="KW-0808">Transferase</keyword>
<dbReference type="SUPFAM" id="SSF102114">
    <property type="entry name" value="Radical SAM enzymes"/>
    <property type="match status" value="1"/>
</dbReference>
<dbReference type="RefSeq" id="WP_195172939.1">
    <property type="nucleotide sequence ID" value="NZ_CP062983.1"/>
</dbReference>
<comment type="cofactor">
    <cofactor evidence="1">
        <name>[4Fe-4S] cluster</name>
        <dbReference type="ChEBI" id="CHEBI:49883"/>
    </cofactor>
</comment>
<dbReference type="InterPro" id="IPR006467">
    <property type="entry name" value="MiaB-like_bact"/>
</dbReference>
<evidence type="ECO:0000259" key="9">
    <source>
        <dbReference type="PROSITE" id="PS51918"/>
    </source>
</evidence>
<dbReference type="NCBIfam" id="TIGR00089">
    <property type="entry name" value="MiaB/RimO family radical SAM methylthiotransferase"/>
    <property type="match status" value="1"/>
</dbReference>
<protein>
    <submittedName>
        <fullName evidence="10">tRNA (N(6)-L-threonylcarbamoyladenosine(37)-C(2))-methylthiotransferase MtaB</fullName>
    </submittedName>
</protein>
<dbReference type="Pfam" id="PF00919">
    <property type="entry name" value="UPF0004"/>
    <property type="match status" value="1"/>
</dbReference>
<dbReference type="EMBL" id="CP062983">
    <property type="protein sequence ID" value="QPC84876.1"/>
    <property type="molecule type" value="Genomic_DNA"/>
</dbReference>
<dbReference type="GO" id="GO:0035598">
    <property type="term" value="F:tRNA (N(6)-L-threonylcarbamoyladenosine(37)-C(2))-methylthiotransferase activity"/>
    <property type="evidence" value="ECO:0007669"/>
    <property type="project" value="TreeGrafter"/>
</dbReference>
<evidence type="ECO:0000313" key="10">
    <source>
        <dbReference type="EMBL" id="QPC84876.1"/>
    </source>
</evidence>
<proteinExistence type="predicted"/>
<dbReference type="NCBIfam" id="TIGR01579">
    <property type="entry name" value="MiaB-like-C"/>
    <property type="match status" value="1"/>
</dbReference>
<dbReference type="InterPro" id="IPR005839">
    <property type="entry name" value="Methylthiotransferase"/>
</dbReference>
<dbReference type="InterPro" id="IPR007197">
    <property type="entry name" value="rSAM"/>
</dbReference>
<evidence type="ECO:0000256" key="4">
    <source>
        <dbReference type="ARBA" id="ARBA00022691"/>
    </source>
</evidence>
<dbReference type="InterPro" id="IPR038135">
    <property type="entry name" value="Methylthiotransferase_N_sf"/>
</dbReference>
<evidence type="ECO:0000259" key="8">
    <source>
        <dbReference type="PROSITE" id="PS51449"/>
    </source>
</evidence>
<dbReference type="PANTHER" id="PTHR11918">
    <property type="entry name" value="RADICAL SAM PROTEINS"/>
    <property type="match status" value="1"/>
</dbReference>
<evidence type="ECO:0000313" key="11">
    <source>
        <dbReference type="Proteomes" id="UP000594468"/>
    </source>
</evidence>
<accession>A0A7S8EDC7</accession>
<keyword evidence="6" id="KW-0408">Iron</keyword>
<dbReference type="InterPro" id="IPR006638">
    <property type="entry name" value="Elp3/MiaA/NifB-like_rSAM"/>
</dbReference>
<keyword evidence="2" id="KW-0004">4Fe-4S</keyword>
<feature type="domain" description="MTTase N-terminal" evidence="8">
    <location>
        <begin position="1"/>
        <end position="128"/>
    </location>
</feature>
<keyword evidence="5" id="KW-0479">Metal-binding</keyword>
<evidence type="ECO:0000256" key="3">
    <source>
        <dbReference type="ARBA" id="ARBA00022679"/>
    </source>
</evidence>
<dbReference type="Pfam" id="PF04055">
    <property type="entry name" value="Radical_SAM"/>
    <property type="match status" value="1"/>
</dbReference>
<dbReference type="KEGG" id="pmet:G4Y79_11045"/>
<evidence type="ECO:0000256" key="2">
    <source>
        <dbReference type="ARBA" id="ARBA00022485"/>
    </source>
</evidence>
<dbReference type="InterPro" id="IPR020612">
    <property type="entry name" value="Methylthiotransferase_CS"/>
</dbReference>
<dbReference type="SMART" id="SM00729">
    <property type="entry name" value="Elp3"/>
    <property type="match status" value="1"/>
</dbReference>
<dbReference type="AlphaFoldDB" id="A0A7S8EDC7"/>
<dbReference type="PANTHER" id="PTHR11918:SF45">
    <property type="entry name" value="THREONYLCARBAMOYLADENOSINE TRNA METHYLTHIOTRANSFERASE"/>
    <property type="match status" value="1"/>
</dbReference>
<dbReference type="SFLD" id="SFLDG01061">
    <property type="entry name" value="methylthiotransferase"/>
    <property type="match status" value="1"/>
</dbReference>
<dbReference type="Proteomes" id="UP000594468">
    <property type="component" value="Chromosome"/>
</dbReference>
<dbReference type="FunFam" id="3.80.30.20:FF:000001">
    <property type="entry name" value="tRNA-2-methylthio-N(6)-dimethylallyladenosine synthase 2"/>
    <property type="match status" value="1"/>
</dbReference>
<evidence type="ECO:0000256" key="6">
    <source>
        <dbReference type="ARBA" id="ARBA00023004"/>
    </source>
</evidence>
<dbReference type="GO" id="GO:0051539">
    <property type="term" value="F:4 iron, 4 sulfur cluster binding"/>
    <property type="evidence" value="ECO:0007669"/>
    <property type="project" value="UniProtKB-KW"/>
</dbReference>
<organism evidence="10 11">
    <name type="scientific">Phototrophicus methaneseepsis</name>
    <dbReference type="NCBI Taxonomy" id="2710758"/>
    <lineage>
        <taxon>Bacteria</taxon>
        <taxon>Bacillati</taxon>
        <taxon>Chloroflexota</taxon>
        <taxon>Candidatus Thermofontia</taxon>
        <taxon>Phototrophicales</taxon>
        <taxon>Phototrophicaceae</taxon>
        <taxon>Phototrophicus</taxon>
    </lineage>
</organism>
<dbReference type="SFLD" id="SFLDS00029">
    <property type="entry name" value="Radical_SAM"/>
    <property type="match status" value="1"/>
</dbReference>